<dbReference type="PANTHER" id="PTHR21089:SF1">
    <property type="entry name" value="BIFUNCTIONAL 3-DEHYDROQUINATE DEHYDRATASE_SHIKIMATE DEHYDROGENASE, CHLOROPLASTIC"/>
    <property type="match status" value="1"/>
</dbReference>
<dbReference type="InterPro" id="IPR036291">
    <property type="entry name" value="NAD(P)-bd_dom_sf"/>
</dbReference>
<accession>A0A0G1TS36</accession>
<reference evidence="1 2" key="1">
    <citation type="journal article" date="2015" name="Nature">
        <title>rRNA introns, odd ribosomes, and small enigmatic genomes across a large radiation of phyla.</title>
        <authorList>
            <person name="Brown C.T."/>
            <person name="Hug L.A."/>
            <person name="Thomas B.C."/>
            <person name="Sharon I."/>
            <person name="Castelle C.J."/>
            <person name="Singh A."/>
            <person name="Wilkins M.J."/>
            <person name="Williams K.H."/>
            <person name="Banfield J.F."/>
        </authorList>
    </citation>
    <scope>NUCLEOTIDE SEQUENCE [LARGE SCALE GENOMIC DNA]</scope>
</reference>
<dbReference type="GO" id="GO:0009423">
    <property type="term" value="P:chorismate biosynthetic process"/>
    <property type="evidence" value="ECO:0007669"/>
    <property type="project" value="TreeGrafter"/>
</dbReference>
<evidence type="ECO:0000313" key="2">
    <source>
        <dbReference type="Proteomes" id="UP000034607"/>
    </source>
</evidence>
<protein>
    <submittedName>
        <fullName evidence="1">Shikimate dehydrogenase</fullName>
    </submittedName>
</protein>
<dbReference type="Proteomes" id="UP000034607">
    <property type="component" value="Unassembled WGS sequence"/>
</dbReference>
<dbReference type="SUPFAM" id="SSF51735">
    <property type="entry name" value="NAD(P)-binding Rossmann-fold domains"/>
    <property type="match status" value="1"/>
</dbReference>
<dbReference type="InterPro" id="IPR046346">
    <property type="entry name" value="Aminoacid_DH-like_N_sf"/>
</dbReference>
<dbReference type="Gene3D" id="3.40.50.10860">
    <property type="entry name" value="Leucine Dehydrogenase, chain A, domain 1"/>
    <property type="match status" value="1"/>
</dbReference>
<dbReference type="AlphaFoldDB" id="A0A0G1TS36"/>
<dbReference type="Gene3D" id="3.40.50.720">
    <property type="entry name" value="NAD(P)-binding Rossmann-like Domain"/>
    <property type="match status" value="1"/>
</dbReference>
<proteinExistence type="predicted"/>
<dbReference type="EMBL" id="LCNM01000001">
    <property type="protein sequence ID" value="KKU56993.1"/>
    <property type="molecule type" value="Genomic_DNA"/>
</dbReference>
<dbReference type="SUPFAM" id="SSF53223">
    <property type="entry name" value="Aminoacid dehydrogenase-like, N-terminal domain"/>
    <property type="match status" value="1"/>
</dbReference>
<dbReference type="GO" id="GO:0019632">
    <property type="term" value="P:shikimate metabolic process"/>
    <property type="evidence" value="ECO:0007669"/>
    <property type="project" value="TreeGrafter"/>
</dbReference>
<evidence type="ECO:0000313" key="1">
    <source>
        <dbReference type="EMBL" id="KKU56993.1"/>
    </source>
</evidence>
<name>A0A0G1TS36_9BACT</name>
<dbReference type="InterPro" id="IPR022893">
    <property type="entry name" value="Shikimate_DH_fam"/>
</dbReference>
<gene>
    <name evidence="1" type="ORF">UX78_C0001G0046</name>
</gene>
<sequence>MINDGNTKVIARLHKQLSPRALNIYNPFFEEAGINAVFLLFYNSDPKPLVDGIKNLNFSGAVTVGFETDADFAKLVDEHDESSRIVNRVGFIKNENGKLKGYYQGGKGQLLSVQSVTSVAGKELVIVGAGNVVKSLLSEISKLANLPKSVIVLNRTISKLEEFNKYNFVKEVGEIKDISSIRGDVLINATHLGGSVVDNIFTEKVVRNFNAVSDVTFETEDTNLITIARKLKKKNATGWDMFTYQGLVVLETILDIKIDPQILKRHVIAGLSQTVK</sequence>
<comment type="caution">
    <text evidence="1">The sequence shown here is derived from an EMBL/GenBank/DDBJ whole genome shotgun (WGS) entry which is preliminary data.</text>
</comment>
<dbReference type="PANTHER" id="PTHR21089">
    <property type="entry name" value="SHIKIMATE DEHYDROGENASE"/>
    <property type="match status" value="1"/>
</dbReference>
<dbReference type="GO" id="GO:0004764">
    <property type="term" value="F:shikimate 3-dehydrogenase (NADP+) activity"/>
    <property type="evidence" value="ECO:0007669"/>
    <property type="project" value="InterPro"/>
</dbReference>
<organism evidence="1 2">
    <name type="scientific">Candidatus Amesbacteria bacterium GW2011_GWA2_47_11</name>
    <dbReference type="NCBI Taxonomy" id="1618357"/>
    <lineage>
        <taxon>Bacteria</taxon>
        <taxon>Candidatus Amesiibacteriota</taxon>
    </lineage>
</organism>